<dbReference type="InterPro" id="IPR000192">
    <property type="entry name" value="Aminotrans_V_dom"/>
</dbReference>
<evidence type="ECO:0000313" key="3">
    <source>
        <dbReference type="EMBL" id="KAH8994573.1"/>
    </source>
</evidence>
<dbReference type="EMBL" id="JAKELL010000014">
    <property type="protein sequence ID" value="KAH8994573.1"/>
    <property type="molecule type" value="Genomic_DNA"/>
</dbReference>
<sequence>MGNSHSHSQPAATEVHRPRLLKHYKSSPLSLRPSRTRDSPPISISSSSSLNSFSEKDIERERENRRPNRITSSHARLSPPSRATSVHPPPVPAYSPHILLPSPAAGFLSPAPSRGLVSDYDAAYARFLHDYPQYASSWHVDALRRSEYSRLGPDETYVDYMGGAIYPTSLISVHAEFLQSAVLGNTHSESPSSKLSAALAATARAAVLSFFNAPPGSTVVFTANASAALKLVGEAFPFTPGSAFLLPEDAHNSVHGIREFARSKGAPIAYLPSPPRGGVRVREAFGLIDEHRPSSGTPALFAYTGQSNITNSKPPLAVLAHASMRGFTTLLDAAALAPTTPIDLTNTPVDAVAVSFYKMFGFPTGIGALVLAPGVGAWLREKRPWFAGGTVDVVQVPGLAVGRTAAIDEAFEDGTLNYTLLPAVTTGLRLLGAYLPALPTRIAALSATCTCTLEDIRWPRSGSPAVRVLSRVPGAPPEPGDTAQGAGGVVSCLMLDENGDPVPLSRVAAHAAANGIALRTGCMCNPGGAAAMLSLSSLMSVLGNSSSNHPPTLQALEEAAGRELGVVRISFGLASCWADVWRVRCWVLRALKDQWAIHTSGLGPSAVGIIDDEVDSGRAVGTAF</sequence>
<feature type="region of interest" description="Disordered" evidence="1">
    <location>
        <begin position="1"/>
        <end position="90"/>
    </location>
</feature>
<organism evidence="3 4">
    <name type="scientific">Lactarius akahatsu</name>
    <dbReference type="NCBI Taxonomy" id="416441"/>
    <lineage>
        <taxon>Eukaryota</taxon>
        <taxon>Fungi</taxon>
        <taxon>Dikarya</taxon>
        <taxon>Basidiomycota</taxon>
        <taxon>Agaricomycotina</taxon>
        <taxon>Agaricomycetes</taxon>
        <taxon>Russulales</taxon>
        <taxon>Russulaceae</taxon>
        <taxon>Lactarius</taxon>
    </lineage>
</organism>
<dbReference type="InterPro" id="IPR015421">
    <property type="entry name" value="PyrdxlP-dep_Trfase_major"/>
</dbReference>
<protein>
    <submittedName>
        <fullName evidence="3">Methyltransferase type 11</fullName>
    </submittedName>
</protein>
<name>A0AAD4LIQ8_9AGAM</name>
<dbReference type="SUPFAM" id="SSF53383">
    <property type="entry name" value="PLP-dependent transferases"/>
    <property type="match status" value="1"/>
</dbReference>
<feature type="domain" description="Aminotransferase class V" evidence="2">
    <location>
        <begin position="157"/>
        <end position="431"/>
    </location>
</feature>
<dbReference type="Proteomes" id="UP001201163">
    <property type="component" value="Unassembled WGS sequence"/>
</dbReference>
<dbReference type="GO" id="GO:0043545">
    <property type="term" value="P:molybdopterin cofactor metabolic process"/>
    <property type="evidence" value="ECO:0007669"/>
    <property type="project" value="TreeGrafter"/>
</dbReference>
<dbReference type="GO" id="GO:0032259">
    <property type="term" value="P:methylation"/>
    <property type="evidence" value="ECO:0007669"/>
    <property type="project" value="UniProtKB-KW"/>
</dbReference>
<evidence type="ECO:0000313" key="4">
    <source>
        <dbReference type="Proteomes" id="UP001201163"/>
    </source>
</evidence>
<evidence type="ECO:0000259" key="2">
    <source>
        <dbReference type="Pfam" id="PF00266"/>
    </source>
</evidence>
<gene>
    <name evidence="3" type="ORF">EDB92DRAFT_1795559</name>
</gene>
<dbReference type="PANTHER" id="PTHR14237:SF80">
    <property type="entry name" value="MOLYBDENUM COFACTOR SULFURASE"/>
    <property type="match status" value="1"/>
</dbReference>
<keyword evidence="3" id="KW-0489">Methyltransferase</keyword>
<dbReference type="Gene3D" id="3.90.1150.10">
    <property type="entry name" value="Aspartate Aminotransferase, domain 1"/>
    <property type="match status" value="1"/>
</dbReference>
<dbReference type="Pfam" id="PF00266">
    <property type="entry name" value="Aminotran_5"/>
    <property type="match status" value="1"/>
</dbReference>
<feature type="compositionally biased region" description="Polar residues" evidence="1">
    <location>
        <begin position="1"/>
        <end position="11"/>
    </location>
</feature>
<dbReference type="PANTHER" id="PTHR14237">
    <property type="entry name" value="MOLYBDOPTERIN COFACTOR SULFURASE MOSC"/>
    <property type="match status" value="1"/>
</dbReference>
<evidence type="ECO:0000256" key="1">
    <source>
        <dbReference type="SAM" id="MobiDB-lite"/>
    </source>
</evidence>
<keyword evidence="3" id="KW-0808">Transferase</keyword>
<accession>A0AAD4LIQ8</accession>
<feature type="compositionally biased region" description="Low complexity" evidence="1">
    <location>
        <begin position="26"/>
        <end position="53"/>
    </location>
</feature>
<dbReference type="InterPro" id="IPR015424">
    <property type="entry name" value="PyrdxlP-dep_Trfase"/>
</dbReference>
<dbReference type="InterPro" id="IPR015422">
    <property type="entry name" value="PyrdxlP-dep_Trfase_small"/>
</dbReference>
<proteinExistence type="predicted"/>
<dbReference type="GO" id="GO:0008168">
    <property type="term" value="F:methyltransferase activity"/>
    <property type="evidence" value="ECO:0007669"/>
    <property type="project" value="UniProtKB-KW"/>
</dbReference>
<feature type="compositionally biased region" description="Basic and acidic residues" evidence="1">
    <location>
        <begin position="54"/>
        <end position="66"/>
    </location>
</feature>
<keyword evidence="4" id="KW-1185">Reference proteome</keyword>
<comment type="caution">
    <text evidence="3">The sequence shown here is derived from an EMBL/GenBank/DDBJ whole genome shotgun (WGS) entry which is preliminary data.</text>
</comment>
<dbReference type="GO" id="GO:0008265">
    <property type="term" value="F:molybdenum cofactor sulfurtransferase activity"/>
    <property type="evidence" value="ECO:0007669"/>
    <property type="project" value="TreeGrafter"/>
</dbReference>
<dbReference type="Gene3D" id="3.40.640.10">
    <property type="entry name" value="Type I PLP-dependent aspartate aminotransferase-like (Major domain)"/>
    <property type="match status" value="1"/>
</dbReference>
<reference evidence="3" key="1">
    <citation type="submission" date="2022-01" db="EMBL/GenBank/DDBJ databases">
        <title>Comparative genomics reveals a dynamic genome evolution in the ectomycorrhizal milk-cap (Lactarius) mushrooms.</title>
        <authorList>
            <consortium name="DOE Joint Genome Institute"/>
            <person name="Lebreton A."/>
            <person name="Tang N."/>
            <person name="Kuo A."/>
            <person name="LaButti K."/>
            <person name="Drula E."/>
            <person name="Barry K."/>
            <person name="Clum A."/>
            <person name="Lipzen A."/>
            <person name="Mousain D."/>
            <person name="Ng V."/>
            <person name="Wang R."/>
            <person name="Wang X."/>
            <person name="Dai Y."/>
            <person name="Henrissat B."/>
            <person name="Grigoriev I.V."/>
            <person name="Guerin-Laguette A."/>
            <person name="Yu F."/>
            <person name="Martin F.M."/>
        </authorList>
    </citation>
    <scope>NUCLEOTIDE SEQUENCE</scope>
    <source>
        <strain evidence="3">QP</strain>
    </source>
</reference>
<dbReference type="AlphaFoldDB" id="A0AAD4LIQ8"/>